<dbReference type="Proteomes" id="UP000225448">
    <property type="component" value="Segment"/>
</dbReference>
<dbReference type="EMBL" id="MF042360">
    <property type="protein sequence ID" value="ARV77001.1"/>
    <property type="molecule type" value="Genomic_DNA"/>
</dbReference>
<name>A0A1Y0SU18_9CAUD</name>
<keyword evidence="2" id="KW-1185">Reference proteome</keyword>
<reference evidence="1 2" key="1">
    <citation type="submission" date="2017-05" db="EMBL/GenBank/DDBJ databases">
        <authorList>
            <person name="Song R."/>
            <person name="Chenine A.L."/>
            <person name="Ruprecht R.M."/>
        </authorList>
    </citation>
    <scope>NUCLEOTIDE SEQUENCE [LARGE SCALE GENOMIC DNA]</scope>
</reference>
<proteinExistence type="predicted"/>
<sequence length="122" mass="13597">MSPKEFDQWIKVNAELSLAREDAEKVIKEVTVSAVTQAMETCFESILPHAKDVPHTEYHLRKAINILADTITQETMSFTTLLEIHNGVRGEFAPSAIVVQGCREAISTHGKLVSKLFDEISN</sequence>
<evidence type="ECO:0000313" key="1">
    <source>
        <dbReference type="EMBL" id="ARV77001.1"/>
    </source>
</evidence>
<gene>
    <name evidence="1" type="ORF">PHABIO_370</name>
</gene>
<evidence type="ECO:0000313" key="2">
    <source>
        <dbReference type="Proteomes" id="UP000225448"/>
    </source>
</evidence>
<protein>
    <submittedName>
        <fullName evidence="1">Uncharacterized protein</fullName>
    </submittedName>
</protein>
<organism evidence="1 2">
    <name type="scientific">Pseudomonas phage Phabio</name>
    <dbReference type="NCBI Taxonomy" id="2006668"/>
    <lineage>
        <taxon>Viruses</taxon>
        <taxon>Duplodnaviria</taxon>
        <taxon>Heunggongvirae</taxon>
        <taxon>Uroviricota</taxon>
        <taxon>Caudoviricetes</taxon>
        <taxon>Chimalliviridae</taxon>
        <taxon>Phabiovirus</taxon>
        <taxon>Phabiovirus phabio</taxon>
    </lineage>
</organism>
<accession>A0A1Y0SU18</accession>